<evidence type="ECO:0000256" key="2">
    <source>
        <dbReference type="SAM" id="MobiDB-lite"/>
    </source>
</evidence>
<feature type="compositionally biased region" description="Acidic residues" evidence="2">
    <location>
        <begin position="363"/>
        <end position="390"/>
    </location>
</feature>
<organism evidence="5">
    <name type="scientific">Aplanochytrium stocchinoi</name>
    <dbReference type="NCBI Taxonomy" id="215587"/>
    <lineage>
        <taxon>Eukaryota</taxon>
        <taxon>Sar</taxon>
        <taxon>Stramenopiles</taxon>
        <taxon>Bigyra</taxon>
        <taxon>Labyrinthulomycetes</taxon>
        <taxon>Thraustochytrida</taxon>
        <taxon>Thraustochytriidae</taxon>
        <taxon>Aplanochytrium</taxon>
    </lineage>
</organism>
<comment type="function">
    <text evidence="1">Required for 60S pre-ribosomal subunits export to the cytoplasm.</text>
</comment>
<keyword evidence="1" id="KW-0539">Nucleus</keyword>
<dbReference type="AlphaFoldDB" id="A0A7S3LJ65"/>
<sequence>MEKQEISKTGENGKNLEAIQKKRAQVRNHSKRTRARKRKEEKIDKALKKAQRVKNGSAEAKRIAAPRFPAIELINDPQGFAERLFKRLKSSTESFEMRLAMMNLISRVLGFHKLLLLPFFSFLQRYLQPHQRSVTSVLAFLIQASHDLVPVEEVEPMVKLIANNFVNDRSGSEVMAVGLNSIRELVMRIPLLTAGDGMQDLVNDLIQYRRYRRDKSVVMAARGLLNFIRETNPTILARKERGKFHNESAKPLEYGQAKVFDGVEGAELLAVYEAAKEKDDIEVGSLEKENEGDEEEQGDLERVDKVRILTDEDFRRIRKIKERQEREKLNPRARRKRKPTTSEITENALVKKLKQANEINNEPLEDEEEEEEEEEEDSVGVISDLEDDSSGEDKGRSNDGAVNPHDLEGHVKQQRRELADRLRSVYAGREGSHKLANKRLGGTNNLEKTKAKNYLMVRHSKRVREKQFASLRQQQYHLKKHIKNLEKKKKTVQRIRRRTNKAAQ</sequence>
<evidence type="ECO:0000256" key="1">
    <source>
        <dbReference type="RuleBase" id="RU365057"/>
    </source>
</evidence>
<keyword evidence="1" id="KW-0690">Ribosome biogenesis</keyword>
<evidence type="ECO:0000313" key="5">
    <source>
        <dbReference type="EMBL" id="CAE0432887.1"/>
    </source>
</evidence>
<evidence type="ECO:0000259" key="3">
    <source>
        <dbReference type="Pfam" id="PF08158"/>
    </source>
</evidence>
<proteinExistence type="inferred from homology"/>
<dbReference type="PANTHER" id="PTHR12730:SF0">
    <property type="entry name" value="PROTEIN SDA1 HOMOLOG"/>
    <property type="match status" value="1"/>
</dbReference>
<feature type="region of interest" description="Disordered" evidence="2">
    <location>
        <begin position="325"/>
        <end position="416"/>
    </location>
</feature>
<dbReference type="PANTHER" id="PTHR12730">
    <property type="entry name" value="HSDA/SDA1-RELATED"/>
    <property type="match status" value="1"/>
</dbReference>
<keyword evidence="1" id="KW-0813">Transport</keyword>
<comment type="similarity">
    <text evidence="1">Belongs to the SDA1 family.</text>
</comment>
<dbReference type="SUPFAM" id="SSF48371">
    <property type="entry name" value="ARM repeat"/>
    <property type="match status" value="1"/>
</dbReference>
<dbReference type="GO" id="GO:0015031">
    <property type="term" value="P:protein transport"/>
    <property type="evidence" value="ECO:0007669"/>
    <property type="project" value="UniProtKB-KW"/>
</dbReference>
<feature type="region of interest" description="Disordered" evidence="2">
    <location>
        <begin position="1"/>
        <end position="44"/>
    </location>
</feature>
<feature type="domain" description="SDA1 C-terminal" evidence="4">
    <location>
        <begin position="441"/>
        <end position="487"/>
    </location>
</feature>
<feature type="compositionally biased region" description="Basic and acidic residues" evidence="2">
    <location>
        <begin position="405"/>
        <end position="416"/>
    </location>
</feature>
<dbReference type="InterPro" id="IPR027312">
    <property type="entry name" value="Sda1"/>
</dbReference>
<dbReference type="Pfam" id="PF21638">
    <property type="entry name" value="SDA1_C"/>
    <property type="match status" value="1"/>
</dbReference>
<evidence type="ECO:0000259" key="4">
    <source>
        <dbReference type="Pfam" id="PF21638"/>
    </source>
</evidence>
<dbReference type="EMBL" id="HBIN01004530">
    <property type="protein sequence ID" value="CAE0432887.1"/>
    <property type="molecule type" value="Transcribed_RNA"/>
</dbReference>
<feature type="compositionally biased region" description="Basic residues" evidence="2">
    <location>
        <begin position="21"/>
        <end position="37"/>
    </location>
</feature>
<dbReference type="GO" id="GO:0000055">
    <property type="term" value="P:ribosomal large subunit export from nucleus"/>
    <property type="evidence" value="ECO:0007669"/>
    <property type="project" value="UniProtKB-UniRule"/>
</dbReference>
<dbReference type="InterPro" id="IPR012977">
    <property type="entry name" value="SDA1_N"/>
</dbReference>
<dbReference type="InterPro" id="IPR048292">
    <property type="entry name" value="SDA1_C"/>
</dbReference>
<gene>
    <name evidence="5" type="ORF">ASTO00021_LOCUS3205</name>
</gene>
<comment type="subcellular location">
    <subcellularLocation>
        <location evidence="1">Nucleus</location>
        <location evidence="1">Nucleolus</location>
    </subcellularLocation>
</comment>
<keyword evidence="1" id="KW-0653">Protein transport</keyword>
<dbReference type="GO" id="GO:0042273">
    <property type="term" value="P:ribosomal large subunit biogenesis"/>
    <property type="evidence" value="ECO:0007669"/>
    <property type="project" value="UniProtKB-UniRule"/>
</dbReference>
<dbReference type="InterPro" id="IPR016024">
    <property type="entry name" value="ARM-type_fold"/>
</dbReference>
<name>A0A7S3LJ65_9STRA</name>
<protein>
    <recommendedName>
        <fullName evidence="1">Protein SDA1</fullName>
    </recommendedName>
</protein>
<accession>A0A7S3LJ65</accession>
<feature type="domain" description="SDA1 N-terminal" evidence="3">
    <location>
        <begin position="15"/>
        <end position="212"/>
    </location>
</feature>
<reference evidence="5" key="1">
    <citation type="submission" date="2021-01" db="EMBL/GenBank/DDBJ databases">
        <authorList>
            <person name="Corre E."/>
            <person name="Pelletier E."/>
            <person name="Niang G."/>
            <person name="Scheremetjew M."/>
            <person name="Finn R."/>
            <person name="Kale V."/>
            <person name="Holt S."/>
            <person name="Cochrane G."/>
            <person name="Meng A."/>
            <person name="Brown T."/>
            <person name="Cohen L."/>
        </authorList>
    </citation>
    <scope>NUCLEOTIDE SEQUENCE</scope>
    <source>
        <strain evidence="5">GSBS06</strain>
    </source>
</reference>
<dbReference type="Pfam" id="PF08158">
    <property type="entry name" value="SDA1_HEAT"/>
    <property type="match status" value="1"/>
</dbReference>
<dbReference type="GO" id="GO:0005730">
    <property type="term" value="C:nucleolus"/>
    <property type="evidence" value="ECO:0007669"/>
    <property type="project" value="UniProtKB-SubCell"/>
</dbReference>
<feature type="region of interest" description="Disordered" evidence="2">
    <location>
        <begin position="282"/>
        <end position="302"/>
    </location>
</feature>